<evidence type="ECO:0000313" key="3">
    <source>
        <dbReference type="WBParaSite" id="HPLM_0002104201-mRNA-1"/>
    </source>
</evidence>
<organism evidence="3">
    <name type="scientific">Haemonchus placei</name>
    <name type="common">Barber's pole worm</name>
    <dbReference type="NCBI Taxonomy" id="6290"/>
    <lineage>
        <taxon>Eukaryota</taxon>
        <taxon>Metazoa</taxon>
        <taxon>Ecdysozoa</taxon>
        <taxon>Nematoda</taxon>
        <taxon>Chromadorea</taxon>
        <taxon>Rhabditida</taxon>
        <taxon>Rhabditina</taxon>
        <taxon>Rhabditomorpha</taxon>
        <taxon>Strongyloidea</taxon>
        <taxon>Trichostrongylidae</taxon>
        <taxon>Haemonchus</taxon>
    </lineage>
</organism>
<gene>
    <name evidence="1" type="ORF">HPLM_LOCUS21034</name>
</gene>
<reference evidence="3" key="1">
    <citation type="submission" date="2017-02" db="UniProtKB">
        <authorList>
            <consortium name="WormBaseParasite"/>
        </authorList>
    </citation>
    <scope>IDENTIFICATION</scope>
</reference>
<protein>
    <submittedName>
        <fullName evidence="1 3">Uncharacterized protein</fullName>
    </submittedName>
</protein>
<name>A0A0N4X9K0_HAEPC</name>
<reference evidence="1 2" key="2">
    <citation type="submission" date="2018-11" db="EMBL/GenBank/DDBJ databases">
        <authorList>
            <consortium name="Pathogen Informatics"/>
        </authorList>
    </citation>
    <scope>NUCLEOTIDE SEQUENCE [LARGE SCALE GENOMIC DNA]</scope>
    <source>
        <strain evidence="1 2">MHpl1</strain>
    </source>
</reference>
<accession>A0A0N4X9K0</accession>
<keyword evidence="2" id="KW-1185">Reference proteome</keyword>
<dbReference type="Proteomes" id="UP000268014">
    <property type="component" value="Unassembled WGS sequence"/>
</dbReference>
<evidence type="ECO:0000313" key="1">
    <source>
        <dbReference type="EMBL" id="VDO87482.1"/>
    </source>
</evidence>
<evidence type="ECO:0000313" key="2">
    <source>
        <dbReference type="Proteomes" id="UP000268014"/>
    </source>
</evidence>
<proteinExistence type="predicted"/>
<dbReference type="AlphaFoldDB" id="A0A0N4X9K0"/>
<sequence>MTGGSIEYRMVFDGVYSSLYTSLKLFRTYIILLEGSSMSSGCIWSVPDRFCFFL</sequence>
<dbReference type="WBParaSite" id="HPLM_0002104201-mRNA-1">
    <property type="protein sequence ID" value="HPLM_0002104201-mRNA-1"/>
    <property type="gene ID" value="HPLM_0002104201"/>
</dbReference>
<dbReference type="EMBL" id="UZAF01022863">
    <property type="protein sequence ID" value="VDO87482.1"/>
    <property type="molecule type" value="Genomic_DNA"/>
</dbReference>